<dbReference type="GO" id="GO:0045893">
    <property type="term" value="P:positive regulation of DNA-templated transcription"/>
    <property type="evidence" value="ECO:0007669"/>
    <property type="project" value="TreeGrafter"/>
</dbReference>
<gene>
    <name evidence="13" type="ORF">D8674_013992</name>
    <name evidence="12" type="ORF">D8674_042611</name>
</gene>
<keyword evidence="10" id="KW-0927">Auxin signaling pathway</keyword>
<dbReference type="InterPro" id="IPR006511">
    <property type="entry name" value="SHI_C"/>
</dbReference>
<accession>A0A5N5GTZ7</accession>
<evidence type="ECO:0000313" key="12">
    <source>
        <dbReference type="EMBL" id="KAB2609766.1"/>
    </source>
</evidence>
<dbReference type="EMBL" id="SMOL01000401">
    <property type="protein sequence ID" value="KAB2618123.1"/>
    <property type="molecule type" value="Genomic_DNA"/>
</dbReference>
<comment type="subcellular location">
    <subcellularLocation>
        <location evidence="1">Nucleus</location>
    </subcellularLocation>
</comment>
<sequence length="369" mass="40519">MAGFFSLGRGGSDDQHNSNNPPPPDHHHHHHQIAPETFWYKNEDVANQPYKGFELWQQQEQLLHLQTQPSQRLYQPHPHHHQDLYASAAALGVGPSSRGSDDTSSSRSAAAAFTTMRSSSGGGGSGGVASCQDCGNQAKKDCIHMRCRTCCKSRGFDCTTHVKSTWVPASKRRERQQQVTALQQQHHHQHQDHMQHHHHHQQQQLQVIRGENSKRLRENQSTKPSRRILTNTNTSELDVVNFPPEVSSPAVFRCVKVSAIDEEDQYAYQTAVNIAGHLFKGILYDHGPESSNYNMNMAAETSSAGGVNSQPLNLVAGATTAVNTASIDGGEGHEGVAVAGSTTVIDPSSLYPAPINTYMGTQFFLPPRS</sequence>
<dbReference type="InterPro" id="IPR007818">
    <property type="entry name" value="SHI"/>
</dbReference>
<evidence type="ECO:0000256" key="3">
    <source>
        <dbReference type="ARBA" id="ARBA00022473"/>
    </source>
</evidence>
<dbReference type="GO" id="GO:0005634">
    <property type="term" value="C:nucleus"/>
    <property type="evidence" value="ECO:0007669"/>
    <property type="project" value="UniProtKB-SubCell"/>
</dbReference>
<evidence type="ECO:0000256" key="11">
    <source>
        <dbReference type="SAM" id="MobiDB-lite"/>
    </source>
</evidence>
<dbReference type="PANTHER" id="PTHR31604">
    <property type="entry name" value="PROTEIN LATERAL ROOT PRIMORDIUM 1"/>
    <property type="match status" value="1"/>
</dbReference>
<evidence type="ECO:0000256" key="7">
    <source>
        <dbReference type="ARBA" id="ARBA00023125"/>
    </source>
</evidence>
<organism evidence="13 14">
    <name type="scientific">Pyrus ussuriensis x Pyrus communis</name>
    <dbReference type="NCBI Taxonomy" id="2448454"/>
    <lineage>
        <taxon>Eukaryota</taxon>
        <taxon>Viridiplantae</taxon>
        <taxon>Streptophyta</taxon>
        <taxon>Embryophyta</taxon>
        <taxon>Tracheophyta</taxon>
        <taxon>Spermatophyta</taxon>
        <taxon>Magnoliopsida</taxon>
        <taxon>eudicotyledons</taxon>
        <taxon>Gunneridae</taxon>
        <taxon>Pentapetalae</taxon>
        <taxon>rosids</taxon>
        <taxon>fabids</taxon>
        <taxon>Rosales</taxon>
        <taxon>Rosaceae</taxon>
        <taxon>Amygdaloideae</taxon>
        <taxon>Maleae</taxon>
        <taxon>Pyrus</taxon>
    </lineage>
</organism>
<dbReference type="GO" id="GO:0003700">
    <property type="term" value="F:DNA-binding transcription factor activity"/>
    <property type="evidence" value="ECO:0007669"/>
    <property type="project" value="InterPro"/>
</dbReference>
<evidence type="ECO:0000256" key="10">
    <source>
        <dbReference type="ARBA" id="ARBA00023294"/>
    </source>
</evidence>
<evidence type="ECO:0000256" key="2">
    <source>
        <dbReference type="ARBA" id="ARBA00006911"/>
    </source>
</evidence>
<evidence type="ECO:0000256" key="9">
    <source>
        <dbReference type="ARBA" id="ARBA00023242"/>
    </source>
</evidence>
<evidence type="ECO:0000256" key="8">
    <source>
        <dbReference type="ARBA" id="ARBA00023159"/>
    </source>
</evidence>
<dbReference type="Proteomes" id="UP000327157">
    <property type="component" value="Chromosome 15"/>
</dbReference>
<dbReference type="NCBIfam" id="TIGR01623">
    <property type="entry name" value="put_zinc_LRP1"/>
    <property type="match status" value="1"/>
</dbReference>
<proteinExistence type="inferred from homology"/>
<dbReference type="GO" id="GO:0009851">
    <property type="term" value="P:auxin biosynthetic process"/>
    <property type="evidence" value="ECO:0007669"/>
    <property type="project" value="UniProtKB-KW"/>
</dbReference>
<evidence type="ECO:0000256" key="5">
    <source>
        <dbReference type="ARBA" id="ARBA00022833"/>
    </source>
</evidence>
<feature type="region of interest" description="Disordered" evidence="11">
    <location>
        <begin position="92"/>
        <end position="128"/>
    </location>
</feature>
<keyword evidence="7" id="KW-0238">DNA-binding</keyword>
<name>A0A5N5GTZ7_9ROSA</name>
<evidence type="ECO:0000256" key="4">
    <source>
        <dbReference type="ARBA" id="ARBA00022723"/>
    </source>
</evidence>
<dbReference type="AlphaFoldDB" id="A0A5N5GTZ7"/>
<keyword evidence="6" id="KW-0073">Auxin biosynthesis</keyword>
<dbReference type="InterPro" id="IPR006510">
    <property type="entry name" value="Znf_LRP1"/>
</dbReference>
<dbReference type="NCBIfam" id="TIGR01624">
    <property type="entry name" value="LRP1_Cterm"/>
    <property type="match status" value="1"/>
</dbReference>
<dbReference type="PANTHER" id="PTHR31604:SF55">
    <property type="entry name" value="PROTEIN SHI RELATED SEQUENCE 1-LIKE"/>
    <property type="match status" value="1"/>
</dbReference>
<evidence type="ECO:0000313" key="14">
    <source>
        <dbReference type="Proteomes" id="UP000327157"/>
    </source>
</evidence>
<feature type="region of interest" description="Disordered" evidence="11">
    <location>
        <begin position="1"/>
        <end position="31"/>
    </location>
</feature>
<keyword evidence="8" id="KW-0010">Activator</keyword>
<dbReference type="GO" id="GO:0046872">
    <property type="term" value="F:metal ion binding"/>
    <property type="evidence" value="ECO:0007669"/>
    <property type="project" value="UniProtKB-KW"/>
</dbReference>
<feature type="compositionally biased region" description="Basic residues" evidence="11">
    <location>
        <begin position="185"/>
        <end position="201"/>
    </location>
</feature>
<feature type="region of interest" description="Disordered" evidence="11">
    <location>
        <begin position="181"/>
        <end position="207"/>
    </location>
</feature>
<dbReference type="OrthoDB" id="692274at2759"/>
<dbReference type="EMBL" id="SMOL01000516">
    <property type="protein sequence ID" value="KAB2609766.1"/>
    <property type="molecule type" value="Genomic_DNA"/>
</dbReference>
<feature type="compositionally biased region" description="Low complexity" evidence="11">
    <location>
        <begin position="96"/>
        <end position="119"/>
    </location>
</feature>
<dbReference type="Pfam" id="PF05142">
    <property type="entry name" value="DUF702"/>
    <property type="match status" value="1"/>
</dbReference>
<dbReference type="GO" id="GO:0003677">
    <property type="term" value="F:DNA binding"/>
    <property type="evidence" value="ECO:0007669"/>
    <property type="project" value="UniProtKB-KW"/>
</dbReference>
<keyword evidence="3" id="KW-0217">Developmental protein</keyword>
<evidence type="ECO:0000256" key="6">
    <source>
        <dbReference type="ARBA" id="ARBA00023070"/>
    </source>
</evidence>
<evidence type="ECO:0000256" key="1">
    <source>
        <dbReference type="ARBA" id="ARBA00004123"/>
    </source>
</evidence>
<reference evidence="13 14" key="1">
    <citation type="submission" date="2019-09" db="EMBL/GenBank/DDBJ databases">
        <authorList>
            <person name="Ou C."/>
        </authorList>
    </citation>
    <scope>NUCLEOTIDE SEQUENCE [LARGE SCALE GENOMIC DNA]</scope>
    <source>
        <strain evidence="13">S2</strain>
        <tissue evidence="13">Leaf</tissue>
    </source>
</reference>
<reference evidence="14" key="2">
    <citation type="submission" date="2019-10" db="EMBL/GenBank/DDBJ databases">
        <title>A de novo genome assembly of a pear dwarfing rootstock.</title>
        <authorList>
            <person name="Wang F."/>
            <person name="Wang J."/>
            <person name="Li S."/>
            <person name="Zhang Y."/>
            <person name="Fang M."/>
            <person name="Ma L."/>
            <person name="Zhao Y."/>
            <person name="Jiang S."/>
        </authorList>
    </citation>
    <scope>NUCLEOTIDE SEQUENCE [LARGE SCALE GENOMIC DNA]</scope>
    <source>
        <strain evidence="12">S2</strain>
        <tissue evidence="12">Leaf</tissue>
    </source>
</reference>
<keyword evidence="4" id="KW-0479">Metal-binding</keyword>
<keyword evidence="9" id="KW-0539">Nucleus</keyword>
<comment type="similarity">
    <text evidence="2">Belongs to the SHI protein family.</text>
</comment>
<protein>
    <submittedName>
        <fullName evidence="13">Protein SHORT INTERNODES-like</fullName>
    </submittedName>
</protein>
<keyword evidence="14" id="KW-1185">Reference proteome</keyword>
<comment type="caution">
    <text evidence="13">The sequence shown here is derived from an EMBL/GenBank/DDBJ whole genome shotgun (WGS) entry which is preliminary data.</text>
</comment>
<dbReference type="GO" id="GO:0009734">
    <property type="term" value="P:auxin-activated signaling pathway"/>
    <property type="evidence" value="ECO:0007669"/>
    <property type="project" value="UniProtKB-KW"/>
</dbReference>
<evidence type="ECO:0000313" key="13">
    <source>
        <dbReference type="EMBL" id="KAB2618123.1"/>
    </source>
</evidence>
<reference evidence="13 14" key="3">
    <citation type="submission" date="2019-11" db="EMBL/GenBank/DDBJ databases">
        <title>A de novo genome assembly of a pear dwarfing rootstock.</title>
        <authorList>
            <person name="Wang F."/>
            <person name="Wang J."/>
            <person name="Li S."/>
            <person name="Zhang Y."/>
            <person name="Fang M."/>
            <person name="Ma L."/>
            <person name="Zhao Y."/>
            <person name="Jiang S."/>
        </authorList>
    </citation>
    <scope>NUCLEOTIDE SEQUENCE [LARGE SCALE GENOMIC DNA]</scope>
    <source>
        <strain evidence="13">S2</strain>
        <tissue evidence="13">Leaf</tissue>
    </source>
</reference>
<keyword evidence="5" id="KW-0862">Zinc</keyword>